<keyword evidence="2" id="KW-1185">Reference proteome</keyword>
<protein>
    <submittedName>
        <fullName evidence="1">Uncharacterized protein</fullName>
    </submittedName>
</protein>
<evidence type="ECO:0000313" key="1">
    <source>
        <dbReference type="EMBL" id="EFR05086.1"/>
    </source>
</evidence>
<proteinExistence type="predicted"/>
<evidence type="ECO:0000313" key="2">
    <source>
        <dbReference type="Proteomes" id="UP000002669"/>
    </source>
</evidence>
<gene>
    <name evidence="1" type="ORF">MGYG_08095</name>
</gene>
<organism evidence="2">
    <name type="scientific">Arthroderma gypseum (strain ATCC MYA-4604 / CBS 118893)</name>
    <name type="common">Microsporum gypseum</name>
    <dbReference type="NCBI Taxonomy" id="535722"/>
    <lineage>
        <taxon>Eukaryota</taxon>
        <taxon>Fungi</taxon>
        <taxon>Dikarya</taxon>
        <taxon>Ascomycota</taxon>
        <taxon>Pezizomycotina</taxon>
        <taxon>Eurotiomycetes</taxon>
        <taxon>Eurotiomycetidae</taxon>
        <taxon>Onygenales</taxon>
        <taxon>Arthrodermataceae</taxon>
        <taxon>Nannizzia</taxon>
    </lineage>
</organism>
<dbReference type="eggNOG" id="ENOG502RJGD">
    <property type="taxonomic scope" value="Eukaryota"/>
</dbReference>
<dbReference type="Proteomes" id="UP000002669">
    <property type="component" value="Unassembled WGS sequence"/>
</dbReference>
<dbReference type="OrthoDB" id="4510241at2759"/>
<accession>E4V512</accession>
<dbReference type="RefSeq" id="XP_003169921.1">
    <property type="nucleotide sequence ID" value="XM_003169873.1"/>
</dbReference>
<reference evidence="2" key="1">
    <citation type="journal article" date="2012" name="MBio">
        <title>Comparative genome analysis of Trichophyton rubrum and related dermatophytes reveals candidate genes involved in infection.</title>
        <authorList>
            <person name="Martinez D.A."/>
            <person name="Oliver B.G."/>
            <person name="Graeser Y."/>
            <person name="Goldberg J.M."/>
            <person name="Li W."/>
            <person name="Martinez-Rossi N.M."/>
            <person name="Monod M."/>
            <person name="Shelest E."/>
            <person name="Barton R.C."/>
            <person name="Birch E."/>
            <person name="Brakhage A.A."/>
            <person name="Chen Z."/>
            <person name="Gurr S.J."/>
            <person name="Heiman D."/>
            <person name="Heitman J."/>
            <person name="Kosti I."/>
            <person name="Rossi A."/>
            <person name="Saif S."/>
            <person name="Samalova M."/>
            <person name="Saunders C.W."/>
            <person name="Shea T."/>
            <person name="Summerbell R.C."/>
            <person name="Xu J."/>
            <person name="Young S."/>
            <person name="Zeng Q."/>
            <person name="Birren B.W."/>
            <person name="Cuomo C.A."/>
            <person name="White T.C."/>
        </authorList>
    </citation>
    <scope>NUCLEOTIDE SEQUENCE [LARGE SCALE GENOMIC DNA]</scope>
    <source>
        <strain evidence="2">ATCC MYA-4604 / CBS 118893</strain>
    </source>
</reference>
<dbReference type="AlphaFoldDB" id="E4V512"/>
<dbReference type="InParanoid" id="E4V512"/>
<dbReference type="VEuPathDB" id="FungiDB:MGYG_08095"/>
<dbReference type="GeneID" id="10025155"/>
<dbReference type="EMBL" id="DS989829">
    <property type="protein sequence ID" value="EFR05086.1"/>
    <property type="molecule type" value="Genomic_DNA"/>
</dbReference>
<name>E4V512_ARTGP</name>
<dbReference type="HOGENOM" id="CLU_068951_0_0_1"/>
<sequence length="300" mass="34250">MGASRSDRDAKIRLYQKQKMVNLNFMLEQLMVNIASCKEPDLCLQSSLLPGPLNRTASLWTLGTPGYHLSGIDYTPGARILKEKYILSLRDPTAACIGRAKENAGALQVSPVPHPFTPRDFDDSNSSLQGYLIHSRCWDLIEHNIGPVAGFKLDLLVAALQKQWDNLMPRLQAGPFCDYIQTHLSKHEKEHRCILAFEDYMHWDNKTTPGHSSEACWSLPDPIFIPELDSLFQDCKQKSSVMKRSLRQTLTLDYRLPLEILMCIADYLTFQELYTTLTASEEEFPVGYWKQRIPVNLFLN</sequence>